<name>A0ABP7B4N5_9ACTN</name>
<sequence length="402" mass="44358">MPDITPDYPFDREAALQPPPEWADLQARCTVAHVRLPSGDTARLLTRYDDVRTVLTDPRFRRGGPDAARVSTTRDGGIFARGSAGTDSMRGEGHLRWRRLLTRAFTVKKMETWRPRVQRMADELVDDLLKAGSPADLSARLALPLPVRVICALVGAPSRDQDLFAHWSQVMLTLTRYGQDEVERAYREFDAYVSDLVTAKRAEPGDDLLSELTQISDSHDGRLSHDELIATVRALLLAGHETTSNMIAIMVATLLAERERWQAVIDDPALIPGAVEEVLRLDTTLSVVGFPRVAAEDTSLSGSAVPSGATVIPCRPAANRDPRRFDDPERFDPRRANAAQHLTFGAGPHYCLGQPLARLELQVALGTLTRRLPALDLRDGVDGLRLRTGLLSGGLENVWVTW</sequence>
<evidence type="ECO:0000313" key="11">
    <source>
        <dbReference type="Proteomes" id="UP001500902"/>
    </source>
</evidence>
<dbReference type="SUPFAM" id="SSF48264">
    <property type="entry name" value="Cytochrome P450"/>
    <property type="match status" value="1"/>
</dbReference>
<dbReference type="InterPro" id="IPR036396">
    <property type="entry name" value="Cyt_P450_sf"/>
</dbReference>
<keyword evidence="7 8" id="KW-0503">Monooxygenase</keyword>
<keyword evidence="6 8" id="KW-0408">Iron</keyword>
<comment type="cofactor">
    <cofactor evidence="1">
        <name>heme</name>
        <dbReference type="ChEBI" id="CHEBI:30413"/>
    </cofactor>
</comment>
<gene>
    <name evidence="10" type="ORF">GCM10022224_009980</name>
</gene>
<dbReference type="PROSITE" id="PS00086">
    <property type="entry name" value="CYTOCHROME_P450"/>
    <property type="match status" value="1"/>
</dbReference>
<accession>A0ABP7B4N5</accession>
<dbReference type="InterPro" id="IPR001128">
    <property type="entry name" value="Cyt_P450"/>
</dbReference>
<comment type="similarity">
    <text evidence="2 8">Belongs to the cytochrome P450 family.</text>
</comment>
<evidence type="ECO:0000256" key="2">
    <source>
        <dbReference type="ARBA" id="ARBA00010617"/>
    </source>
</evidence>
<dbReference type="PRINTS" id="PR00359">
    <property type="entry name" value="BP450"/>
</dbReference>
<organism evidence="10 11">
    <name type="scientific">Nonomuraea antimicrobica</name>
    <dbReference type="NCBI Taxonomy" id="561173"/>
    <lineage>
        <taxon>Bacteria</taxon>
        <taxon>Bacillati</taxon>
        <taxon>Actinomycetota</taxon>
        <taxon>Actinomycetes</taxon>
        <taxon>Streptosporangiales</taxon>
        <taxon>Streptosporangiaceae</taxon>
        <taxon>Nonomuraea</taxon>
    </lineage>
</organism>
<evidence type="ECO:0000256" key="7">
    <source>
        <dbReference type="ARBA" id="ARBA00023033"/>
    </source>
</evidence>
<dbReference type="PANTHER" id="PTHR46696">
    <property type="entry name" value="P450, PUTATIVE (EUROFUNG)-RELATED"/>
    <property type="match status" value="1"/>
</dbReference>
<comment type="caution">
    <text evidence="10">The sequence shown here is derived from an EMBL/GenBank/DDBJ whole genome shotgun (WGS) entry which is preliminary data.</text>
</comment>
<dbReference type="EMBL" id="BAAAZP010000014">
    <property type="protein sequence ID" value="GAA3649247.1"/>
    <property type="molecule type" value="Genomic_DNA"/>
</dbReference>
<evidence type="ECO:0000256" key="4">
    <source>
        <dbReference type="ARBA" id="ARBA00022723"/>
    </source>
</evidence>
<evidence type="ECO:0000256" key="6">
    <source>
        <dbReference type="ARBA" id="ARBA00023004"/>
    </source>
</evidence>
<evidence type="ECO:0000313" key="10">
    <source>
        <dbReference type="EMBL" id="GAA3649247.1"/>
    </source>
</evidence>
<dbReference type="InterPro" id="IPR017972">
    <property type="entry name" value="Cyt_P450_CS"/>
</dbReference>
<dbReference type="Proteomes" id="UP001500902">
    <property type="component" value="Unassembled WGS sequence"/>
</dbReference>
<evidence type="ECO:0000256" key="3">
    <source>
        <dbReference type="ARBA" id="ARBA00022617"/>
    </source>
</evidence>
<evidence type="ECO:0000256" key="1">
    <source>
        <dbReference type="ARBA" id="ARBA00001971"/>
    </source>
</evidence>
<dbReference type="RefSeq" id="WP_344873413.1">
    <property type="nucleotide sequence ID" value="NZ_BAAAZP010000014.1"/>
</dbReference>
<feature type="compositionally biased region" description="Basic and acidic residues" evidence="9">
    <location>
        <begin position="318"/>
        <end position="330"/>
    </location>
</feature>
<keyword evidence="4 8" id="KW-0479">Metal-binding</keyword>
<evidence type="ECO:0000256" key="9">
    <source>
        <dbReference type="SAM" id="MobiDB-lite"/>
    </source>
</evidence>
<proteinExistence type="inferred from homology"/>
<dbReference type="InterPro" id="IPR002397">
    <property type="entry name" value="Cyt_P450_B"/>
</dbReference>
<evidence type="ECO:0000256" key="8">
    <source>
        <dbReference type="RuleBase" id="RU000461"/>
    </source>
</evidence>
<feature type="region of interest" description="Disordered" evidence="9">
    <location>
        <begin position="305"/>
        <end position="330"/>
    </location>
</feature>
<dbReference type="Pfam" id="PF00067">
    <property type="entry name" value="p450"/>
    <property type="match status" value="2"/>
</dbReference>
<evidence type="ECO:0000256" key="5">
    <source>
        <dbReference type="ARBA" id="ARBA00023002"/>
    </source>
</evidence>
<keyword evidence="3 8" id="KW-0349">Heme</keyword>
<keyword evidence="11" id="KW-1185">Reference proteome</keyword>
<dbReference type="CDD" id="cd11031">
    <property type="entry name" value="Cyp158A-like"/>
    <property type="match status" value="1"/>
</dbReference>
<dbReference type="PRINTS" id="PR00385">
    <property type="entry name" value="P450"/>
</dbReference>
<reference evidence="11" key="1">
    <citation type="journal article" date="2019" name="Int. J. Syst. Evol. Microbiol.">
        <title>The Global Catalogue of Microorganisms (GCM) 10K type strain sequencing project: providing services to taxonomists for standard genome sequencing and annotation.</title>
        <authorList>
            <consortium name="The Broad Institute Genomics Platform"/>
            <consortium name="The Broad Institute Genome Sequencing Center for Infectious Disease"/>
            <person name="Wu L."/>
            <person name="Ma J."/>
        </authorList>
    </citation>
    <scope>NUCLEOTIDE SEQUENCE [LARGE SCALE GENOMIC DNA]</scope>
    <source>
        <strain evidence="11">JCM 16904</strain>
    </source>
</reference>
<dbReference type="Gene3D" id="1.10.630.10">
    <property type="entry name" value="Cytochrome P450"/>
    <property type="match status" value="1"/>
</dbReference>
<protein>
    <submittedName>
        <fullName evidence="10">Cytochrome P450</fullName>
    </submittedName>
</protein>
<dbReference type="PANTHER" id="PTHR46696:SF5">
    <property type="entry name" value="CYTOCHROME P450 BJ-1"/>
    <property type="match status" value="1"/>
</dbReference>
<keyword evidence="5 8" id="KW-0560">Oxidoreductase</keyword>